<dbReference type="InterPro" id="IPR011992">
    <property type="entry name" value="EF-hand-dom_pair"/>
</dbReference>
<name>A0A1E4TXE3_PACTA</name>
<proteinExistence type="predicted"/>
<reference evidence="6" key="1">
    <citation type="submission" date="2016-05" db="EMBL/GenBank/DDBJ databases">
        <title>Comparative genomics of biotechnologically important yeasts.</title>
        <authorList>
            <consortium name="DOE Joint Genome Institute"/>
            <person name="Riley R."/>
            <person name="Haridas S."/>
            <person name="Wolfe K.H."/>
            <person name="Lopes M.R."/>
            <person name="Hittinger C.T."/>
            <person name="Goker M."/>
            <person name="Salamov A."/>
            <person name="Wisecaver J."/>
            <person name="Long T.M."/>
            <person name="Aerts A.L."/>
            <person name="Barry K."/>
            <person name="Choi C."/>
            <person name="Clum A."/>
            <person name="Coughlan A.Y."/>
            <person name="Deshpande S."/>
            <person name="Douglass A.P."/>
            <person name="Hanson S.J."/>
            <person name="Klenk H.-P."/>
            <person name="Labutti K."/>
            <person name="Lapidus A."/>
            <person name="Lindquist E."/>
            <person name="Lipzen A."/>
            <person name="Meier-Kolthoff J.P."/>
            <person name="Ohm R.A."/>
            <person name="Otillar R.P."/>
            <person name="Pangilinan J."/>
            <person name="Peng Y."/>
            <person name="Rokas A."/>
            <person name="Rosa C.A."/>
            <person name="Scheuner C."/>
            <person name="Sibirny A.A."/>
            <person name="Slot J.C."/>
            <person name="Stielow J.B."/>
            <person name="Sun H."/>
            <person name="Kurtzman C.P."/>
            <person name="Blackwell M."/>
            <person name="Grigoriev I.V."/>
            <person name="Jeffries T.W."/>
        </authorList>
    </citation>
    <scope>NUCLEOTIDE SEQUENCE [LARGE SCALE GENOMIC DNA]</scope>
    <source>
        <strain evidence="6">NRRL Y-2460</strain>
    </source>
</reference>
<dbReference type="EMBL" id="KV454013">
    <property type="protein sequence ID" value="ODV96328.1"/>
    <property type="molecule type" value="Genomic_DNA"/>
</dbReference>
<dbReference type="PANTHER" id="PTHR19237:SF20">
    <property type="entry name" value="NUCLEOBINDIN 1"/>
    <property type="match status" value="1"/>
</dbReference>
<evidence type="ECO:0000313" key="6">
    <source>
        <dbReference type="Proteomes" id="UP000094236"/>
    </source>
</evidence>
<dbReference type="Gene3D" id="1.10.238.10">
    <property type="entry name" value="EF-hand"/>
    <property type="match status" value="1"/>
</dbReference>
<dbReference type="GO" id="GO:0005509">
    <property type="term" value="F:calcium ion binding"/>
    <property type="evidence" value="ECO:0007669"/>
    <property type="project" value="InterPro"/>
</dbReference>
<evidence type="ECO:0000256" key="1">
    <source>
        <dbReference type="ARBA" id="ARBA00022729"/>
    </source>
</evidence>
<dbReference type="SUPFAM" id="SSF47473">
    <property type="entry name" value="EF-hand"/>
    <property type="match status" value="1"/>
</dbReference>
<dbReference type="PROSITE" id="PS00018">
    <property type="entry name" value="EF_HAND_1"/>
    <property type="match status" value="1"/>
</dbReference>
<evidence type="ECO:0000313" key="5">
    <source>
        <dbReference type="EMBL" id="ODV96328.1"/>
    </source>
</evidence>
<dbReference type="AlphaFoldDB" id="A0A1E4TXE3"/>
<dbReference type="Proteomes" id="UP000094236">
    <property type="component" value="Unassembled WGS sequence"/>
</dbReference>
<keyword evidence="2" id="KW-0106">Calcium</keyword>
<evidence type="ECO:0000259" key="4">
    <source>
        <dbReference type="PROSITE" id="PS50222"/>
    </source>
</evidence>
<evidence type="ECO:0000256" key="2">
    <source>
        <dbReference type="ARBA" id="ARBA00022837"/>
    </source>
</evidence>
<keyword evidence="1 3" id="KW-0732">Signal</keyword>
<dbReference type="STRING" id="669874.A0A1E4TXE3"/>
<dbReference type="GO" id="GO:0005793">
    <property type="term" value="C:endoplasmic reticulum-Golgi intermediate compartment"/>
    <property type="evidence" value="ECO:0007669"/>
    <property type="project" value="TreeGrafter"/>
</dbReference>
<feature type="domain" description="EF-hand" evidence="4">
    <location>
        <begin position="113"/>
        <end position="148"/>
    </location>
</feature>
<keyword evidence="6" id="KW-1185">Reference proteome</keyword>
<feature type="chain" id="PRO_5009163393" description="EF-hand domain-containing protein" evidence="3">
    <location>
        <begin position="24"/>
        <end position="237"/>
    </location>
</feature>
<organism evidence="5 6">
    <name type="scientific">Pachysolen tannophilus NRRL Y-2460</name>
    <dbReference type="NCBI Taxonomy" id="669874"/>
    <lineage>
        <taxon>Eukaryota</taxon>
        <taxon>Fungi</taxon>
        <taxon>Dikarya</taxon>
        <taxon>Ascomycota</taxon>
        <taxon>Saccharomycotina</taxon>
        <taxon>Pichiomycetes</taxon>
        <taxon>Pachysolenaceae</taxon>
        <taxon>Pachysolen</taxon>
    </lineage>
</organism>
<dbReference type="PROSITE" id="PS50222">
    <property type="entry name" value="EF_HAND_2"/>
    <property type="match status" value="1"/>
</dbReference>
<gene>
    <name evidence="5" type="ORF">PACTADRAFT_49691</name>
</gene>
<protein>
    <recommendedName>
        <fullName evidence="4">EF-hand domain-containing protein</fullName>
    </recommendedName>
</protein>
<dbReference type="PANTHER" id="PTHR19237">
    <property type="entry name" value="NUCLEOBINDIN"/>
    <property type="match status" value="1"/>
</dbReference>
<dbReference type="InterPro" id="IPR040250">
    <property type="entry name" value="Nucleobindin"/>
</dbReference>
<dbReference type="InterPro" id="IPR018247">
    <property type="entry name" value="EF_Hand_1_Ca_BS"/>
</dbReference>
<accession>A0A1E4TXE3</accession>
<dbReference type="InterPro" id="IPR002048">
    <property type="entry name" value="EF_hand_dom"/>
</dbReference>
<feature type="signal peptide" evidence="3">
    <location>
        <begin position="1"/>
        <end position="23"/>
    </location>
</feature>
<evidence type="ECO:0000256" key="3">
    <source>
        <dbReference type="SAM" id="SignalP"/>
    </source>
</evidence>
<sequence>MKSQLFGISVFCLVGVFPFLGLAHEDVDAKKIATNLAEKPPNGLTWQQWHMQSEHGLDEYDSNSVFKLHDLRNKNSLNSDDILKLYGLYRDEVVGSGNGMGSHDNSEGISENLKKDVISKILYLMDTNNDGEVSLEEWQQYSKDGKEFPDMNVGVGHHLSFEEEYEQHHWNKYHAKDDPDVNTVHREDIEHELLHHEHELEHGHNEDGETGKIQIPNNDKTYNQIHLENIPFKFKAN</sequence>
<dbReference type="OrthoDB" id="289247at2759"/>